<dbReference type="GeneID" id="85386758"/>
<feature type="compositionally biased region" description="Basic and acidic residues" evidence="1">
    <location>
        <begin position="86"/>
        <end position="95"/>
    </location>
</feature>
<keyword evidence="3" id="KW-1185">Reference proteome</keyword>
<dbReference type="Proteomes" id="UP001244207">
    <property type="component" value="Unassembled WGS sequence"/>
</dbReference>
<evidence type="ECO:0000256" key="1">
    <source>
        <dbReference type="SAM" id="MobiDB-lite"/>
    </source>
</evidence>
<dbReference type="EMBL" id="JAHMHS010000007">
    <property type="protein sequence ID" value="KAK1730395.1"/>
    <property type="molecule type" value="Genomic_DNA"/>
</dbReference>
<evidence type="ECO:0000313" key="3">
    <source>
        <dbReference type="Proteomes" id="UP001244207"/>
    </source>
</evidence>
<feature type="region of interest" description="Disordered" evidence="1">
    <location>
        <begin position="226"/>
        <end position="249"/>
    </location>
</feature>
<sequence length="249" mass="28195">MPTLLAPHFPHYVQMEPSKRPRRPPCRHQANQLAFRTAHKPTFPLPLRSGHLRGGACKSPNLRPRSLLLRLRSGRLQRNSGFCVTHHKEPRERSSQLESELSSRDKRHWPPSCSSLQMLLLLMQTAPASLPSNLRVLRGSWPMPRRAPLCASSLVGNVTPLTEECMETKPTRRTHVGPKHALDGSRRRRRRHCWDCKRTSPPATSTGPPNLRYSIYQCVDRLENPSSSLQGPIPRRTAAHRTPSVQPGV</sequence>
<protein>
    <submittedName>
        <fullName evidence="2">Uncharacterized protein</fullName>
    </submittedName>
</protein>
<name>A0AAD8XN21_GLOAC</name>
<comment type="caution">
    <text evidence="2">The sequence shown here is derived from an EMBL/GenBank/DDBJ whole genome shotgun (WGS) entry which is preliminary data.</text>
</comment>
<accession>A0AAD8XN21</accession>
<feature type="region of interest" description="Disordered" evidence="1">
    <location>
        <begin position="85"/>
        <end position="108"/>
    </location>
</feature>
<evidence type="ECO:0000313" key="2">
    <source>
        <dbReference type="EMBL" id="KAK1730395.1"/>
    </source>
</evidence>
<feature type="region of interest" description="Disordered" evidence="1">
    <location>
        <begin position="170"/>
        <end position="191"/>
    </location>
</feature>
<proteinExistence type="predicted"/>
<dbReference type="AlphaFoldDB" id="A0AAD8XN21"/>
<gene>
    <name evidence="2" type="ORF">BDZ83DRAFT_404088</name>
</gene>
<organism evidence="2 3">
    <name type="scientific">Glomerella acutata</name>
    <name type="common">Colletotrichum acutatum</name>
    <dbReference type="NCBI Taxonomy" id="27357"/>
    <lineage>
        <taxon>Eukaryota</taxon>
        <taxon>Fungi</taxon>
        <taxon>Dikarya</taxon>
        <taxon>Ascomycota</taxon>
        <taxon>Pezizomycotina</taxon>
        <taxon>Sordariomycetes</taxon>
        <taxon>Hypocreomycetidae</taxon>
        <taxon>Glomerellales</taxon>
        <taxon>Glomerellaceae</taxon>
        <taxon>Colletotrichum</taxon>
        <taxon>Colletotrichum acutatum species complex</taxon>
    </lineage>
</organism>
<dbReference type="RefSeq" id="XP_060370450.1">
    <property type="nucleotide sequence ID" value="XM_060502859.1"/>
</dbReference>
<reference evidence="2" key="1">
    <citation type="submission" date="2021-12" db="EMBL/GenBank/DDBJ databases">
        <title>Comparative genomics, transcriptomics and evolutionary studies reveal genomic signatures of adaptation to plant cell wall in hemibiotrophic fungi.</title>
        <authorList>
            <consortium name="DOE Joint Genome Institute"/>
            <person name="Baroncelli R."/>
            <person name="Diaz J.F."/>
            <person name="Benocci T."/>
            <person name="Peng M."/>
            <person name="Battaglia E."/>
            <person name="Haridas S."/>
            <person name="Andreopoulos W."/>
            <person name="Labutti K."/>
            <person name="Pangilinan J."/>
            <person name="Floch G.L."/>
            <person name="Makela M.R."/>
            <person name="Henrissat B."/>
            <person name="Grigoriev I.V."/>
            <person name="Crouch J.A."/>
            <person name="De Vries R.P."/>
            <person name="Sukno S.A."/>
            <person name="Thon M.R."/>
        </authorList>
    </citation>
    <scope>NUCLEOTIDE SEQUENCE</scope>
    <source>
        <strain evidence="2">CBS 112980</strain>
    </source>
</reference>